<feature type="transmembrane region" description="Helical" evidence="1">
    <location>
        <begin position="166"/>
        <end position="190"/>
    </location>
</feature>
<evidence type="ECO:0000256" key="1">
    <source>
        <dbReference type="SAM" id="Phobius"/>
    </source>
</evidence>
<sequence>MTFAATQFNVLELAKQVVMAVLSVVIVYGISEYRDRKKISCVPKRLGMVGFLGAVVLFLVTEQRLYIHVISATLIIYALVISKEARTRRVLQMGSAMGLYVVAFHRTFRIPLRSLLSYQRYMESSMVNISSAIQNGKIWGSGYGTQMLYGGDASDWYMNALVWGQLGIIGFLVLVIAFGTLTAWISRVYIQTRKKNDLTESIISLAVMIHFISAVAIFIVGMKDPIVSYLFNEKMPFFSKTVVINAGCLMELGMVYSIAVRGKEVNDK</sequence>
<reference evidence="2 3" key="1">
    <citation type="submission" date="2020-08" db="EMBL/GenBank/DDBJ databases">
        <title>Genome public.</title>
        <authorList>
            <person name="Liu C."/>
            <person name="Sun Q."/>
        </authorList>
    </citation>
    <scope>NUCLEOTIDE SEQUENCE [LARGE SCALE GENOMIC DNA]</scope>
    <source>
        <strain evidence="2 3">NSJ-46</strain>
    </source>
</reference>
<proteinExistence type="predicted"/>
<accession>A0ABR7N7T0</accession>
<keyword evidence="1" id="KW-0472">Membrane</keyword>
<feature type="transmembrane region" description="Helical" evidence="1">
    <location>
        <begin position="13"/>
        <end position="30"/>
    </location>
</feature>
<keyword evidence="1" id="KW-0812">Transmembrane</keyword>
<dbReference type="Proteomes" id="UP000657421">
    <property type="component" value="Unassembled WGS sequence"/>
</dbReference>
<comment type="caution">
    <text evidence="2">The sequence shown here is derived from an EMBL/GenBank/DDBJ whole genome shotgun (WGS) entry which is preliminary data.</text>
</comment>
<feature type="transmembrane region" description="Helical" evidence="1">
    <location>
        <begin position="242"/>
        <end position="260"/>
    </location>
</feature>
<name>A0ABR7N7T0_9FIRM</name>
<feature type="transmembrane region" description="Helical" evidence="1">
    <location>
        <begin position="42"/>
        <end position="59"/>
    </location>
</feature>
<dbReference type="RefSeq" id="WP_249306751.1">
    <property type="nucleotide sequence ID" value="NZ_JACRSZ010000001.1"/>
</dbReference>
<keyword evidence="1" id="KW-1133">Transmembrane helix</keyword>
<gene>
    <name evidence="2" type="ORF">H8716_01735</name>
</gene>
<evidence type="ECO:0000313" key="2">
    <source>
        <dbReference type="EMBL" id="MBC8571813.1"/>
    </source>
</evidence>
<dbReference type="EMBL" id="JACRSZ010000001">
    <property type="protein sequence ID" value="MBC8571813.1"/>
    <property type="molecule type" value="Genomic_DNA"/>
</dbReference>
<evidence type="ECO:0000313" key="3">
    <source>
        <dbReference type="Proteomes" id="UP000657421"/>
    </source>
</evidence>
<feature type="transmembrane region" description="Helical" evidence="1">
    <location>
        <begin position="65"/>
        <end position="82"/>
    </location>
</feature>
<feature type="transmembrane region" description="Helical" evidence="1">
    <location>
        <begin position="89"/>
        <end position="108"/>
    </location>
</feature>
<organism evidence="2 3">
    <name type="scientific">Jingyaoa shaoxingensis</name>
    <dbReference type="NCBI Taxonomy" id="2763671"/>
    <lineage>
        <taxon>Bacteria</taxon>
        <taxon>Bacillati</taxon>
        <taxon>Bacillota</taxon>
        <taxon>Clostridia</taxon>
        <taxon>Lachnospirales</taxon>
        <taxon>Lachnospiraceae</taxon>
        <taxon>Jingyaoa</taxon>
    </lineage>
</organism>
<keyword evidence="3" id="KW-1185">Reference proteome</keyword>
<protein>
    <submittedName>
        <fullName evidence="2">Uncharacterized protein</fullName>
    </submittedName>
</protein>
<feature type="transmembrane region" description="Helical" evidence="1">
    <location>
        <begin position="202"/>
        <end position="222"/>
    </location>
</feature>